<name>A0A7X9RZI1_9BACT</name>
<sequence>MQKIVINKPDEKLDHQIFDGLRKYSDQFTTSKWEDVEPLSIYIKDENDNLIAGLTAKSYWKVLHIDHLWVSSTQRGKHLGKQLMDIAEDEARKRECLGVVLDTMSFQAQPFYEKRGYEFIGKADIYPEGISKNYMQKKF</sequence>
<keyword evidence="3" id="KW-1185">Reference proteome</keyword>
<dbReference type="PROSITE" id="PS51186">
    <property type="entry name" value="GNAT"/>
    <property type="match status" value="1"/>
</dbReference>
<dbReference type="CDD" id="cd04301">
    <property type="entry name" value="NAT_SF"/>
    <property type="match status" value="1"/>
</dbReference>
<dbReference type="InterPro" id="IPR016181">
    <property type="entry name" value="Acyl_CoA_acyltransferase"/>
</dbReference>
<keyword evidence="2" id="KW-0808">Transferase</keyword>
<organism evidence="2 3">
    <name type="scientific">Flammeovirga aprica JL-4</name>
    <dbReference type="NCBI Taxonomy" id="694437"/>
    <lineage>
        <taxon>Bacteria</taxon>
        <taxon>Pseudomonadati</taxon>
        <taxon>Bacteroidota</taxon>
        <taxon>Cytophagia</taxon>
        <taxon>Cytophagales</taxon>
        <taxon>Flammeovirgaceae</taxon>
        <taxon>Flammeovirga</taxon>
    </lineage>
</organism>
<evidence type="ECO:0000313" key="2">
    <source>
        <dbReference type="EMBL" id="NME71569.1"/>
    </source>
</evidence>
<dbReference type="InterPro" id="IPR000182">
    <property type="entry name" value="GNAT_dom"/>
</dbReference>
<reference evidence="2 3" key="1">
    <citation type="submission" date="2020-04" db="EMBL/GenBank/DDBJ databases">
        <title>Flammeovirga sp. SR4, a novel species isolated from seawater.</title>
        <authorList>
            <person name="Wang X."/>
        </authorList>
    </citation>
    <scope>NUCLEOTIDE SEQUENCE [LARGE SCALE GENOMIC DNA]</scope>
    <source>
        <strain evidence="2 3">ATCC 23126</strain>
    </source>
</reference>
<dbReference type="Gene3D" id="3.40.630.30">
    <property type="match status" value="1"/>
</dbReference>
<dbReference type="RefSeq" id="WP_169659781.1">
    <property type="nucleotide sequence ID" value="NZ_JABANE010000104.1"/>
</dbReference>
<accession>A0A7X9RZI1</accession>
<dbReference type="GO" id="GO:0016747">
    <property type="term" value="F:acyltransferase activity, transferring groups other than amino-acyl groups"/>
    <property type="evidence" value="ECO:0007669"/>
    <property type="project" value="InterPro"/>
</dbReference>
<protein>
    <submittedName>
        <fullName evidence="2">GNAT family N-acetyltransferase</fullName>
    </submittedName>
</protein>
<dbReference type="Pfam" id="PF00583">
    <property type="entry name" value="Acetyltransf_1"/>
    <property type="match status" value="1"/>
</dbReference>
<feature type="domain" description="N-acetyltransferase" evidence="1">
    <location>
        <begin position="4"/>
        <end position="139"/>
    </location>
</feature>
<evidence type="ECO:0000313" key="3">
    <source>
        <dbReference type="Proteomes" id="UP000576082"/>
    </source>
</evidence>
<comment type="caution">
    <text evidence="2">The sequence shown here is derived from an EMBL/GenBank/DDBJ whole genome shotgun (WGS) entry which is preliminary data.</text>
</comment>
<gene>
    <name evidence="2" type="ORF">HHU12_26615</name>
</gene>
<proteinExistence type="predicted"/>
<evidence type="ECO:0000259" key="1">
    <source>
        <dbReference type="PROSITE" id="PS51186"/>
    </source>
</evidence>
<dbReference type="EMBL" id="JABANE010000104">
    <property type="protein sequence ID" value="NME71569.1"/>
    <property type="molecule type" value="Genomic_DNA"/>
</dbReference>
<dbReference type="SUPFAM" id="SSF55729">
    <property type="entry name" value="Acyl-CoA N-acyltransferases (Nat)"/>
    <property type="match status" value="1"/>
</dbReference>
<dbReference type="Proteomes" id="UP000576082">
    <property type="component" value="Unassembled WGS sequence"/>
</dbReference>
<dbReference type="AlphaFoldDB" id="A0A7X9RZI1"/>